<evidence type="ECO:0000256" key="6">
    <source>
        <dbReference type="ARBA" id="ARBA00023264"/>
    </source>
</evidence>
<dbReference type="RefSeq" id="WP_274269467.1">
    <property type="nucleotide sequence ID" value="NZ_CP117880.1"/>
</dbReference>
<sequence length="341" mass="37755">MKINNMVDAKRKIGIVGSGSWATAMVKMLGDNVLDKEILWWIRKEEDLTYVKTYNHNPSYLSAVELRVAPENLYLDARSVIQKSDIVILNTPSAYLKDALRDVSAEDFQGKIVVTAIKGIIPDENLIVGEYLTKIYAIPLTQIVVIGGPCHAEEVSAEKLSYLTIAGKDATNAEKVAEVLRNRYINTIISKDVYGVEYGAVLKNIYALAGGICHGLGFGDNFLAVLVSNAIREMSKCVMAIDPEADRDINASAYLGDLLVTAYSQFSRNRTFGHMIGKGYTVQSAQLEMNMVAEGYYASACIQNIIQRYALDMPICNMVYQILYNRQPANEAVKQLAQKLT</sequence>
<accession>A0ABY7WNK0</accession>
<dbReference type="Pfam" id="PF01210">
    <property type="entry name" value="NAD_Gly3P_dh_N"/>
    <property type="match status" value="1"/>
</dbReference>
<evidence type="ECO:0000256" key="7">
    <source>
        <dbReference type="RuleBase" id="RU000437"/>
    </source>
</evidence>
<dbReference type="PANTHER" id="PTHR11728">
    <property type="entry name" value="GLYCEROL-3-PHOSPHATE DEHYDROGENASE"/>
    <property type="match status" value="1"/>
</dbReference>
<reference evidence="11 12" key="1">
    <citation type="submission" date="2023-02" db="EMBL/GenBank/DDBJ databases">
        <title>Genome sequence of Sphingobacterium sp. KACC 22765.</title>
        <authorList>
            <person name="Kim S."/>
            <person name="Heo J."/>
            <person name="Kwon S.-W."/>
        </authorList>
    </citation>
    <scope>NUCLEOTIDE SEQUENCE [LARGE SCALE GENOMIC DNA]</scope>
    <source>
        <strain evidence="11 12">KACC 22765</strain>
    </source>
</reference>
<dbReference type="InterPro" id="IPR011128">
    <property type="entry name" value="G3P_DH_NAD-dep_N"/>
</dbReference>
<evidence type="ECO:0000313" key="11">
    <source>
        <dbReference type="EMBL" id="WDF70763.1"/>
    </source>
</evidence>
<keyword evidence="7" id="KW-0520">NAD</keyword>
<comment type="similarity">
    <text evidence="1 7">Belongs to the NAD-dependent glycerol-3-phosphate dehydrogenase family.</text>
</comment>
<feature type="domain" description="Glycerol-3-phosphate dehydrogenase NAD-dependent N-terminal" evidence="9">
    <location>
        <begin position="12"/>
        <end position="172"/>
    </location>
</feature>
<keyword evidence="4" id="KW-0443">Lipid metabolism</keyword>
<evidence type="ECO:0000259" key="10">
    <source>
        <dbReference type="Pfam" id="PF07479"/>
    </source>
</evidence>
<dbReference type="SUPFAM" id="SSF48179">
    <property type="entry name" value="6-phosphogluconate dehydrogenase C-terminal domain-like"/>
    <property type="match status" value="1"/>
</dbReference>
<keyword evidence="12" id="KW-1185">Reference proteome</keyword>
<feature type="domain" description="Glycerol-3-phosphate dehydrogenase NAD-dependent C-terminal" evidence="10">
    <location>
        <begin position="192"/>
        <end position="334"/>
    </location>
</feature>
<dbReference type="PROSITE" id="PS00957">
    <property type="entry name" value="NAD_G3PDH"/>
    <property type="match status" value="1"/>
</dbReference>
<dbReference type="PIRSF" id="PIRSF000114">
    <property type="entry name" value="Glycerol-3-P_dh"/>
    <property type="match status" value="1"/>
</dbReference>
<evidence type="ECO:0000256" key="5">
    <source>
        <dbReference type="ARBA" id="ARBA00023209"/>
    </source>
</evidence>
<dbReference type="Gene3D" id="3.40.50.720">
    <property type="entry name" value="NAD(P)-binding Rossmann-like Domain"/>
    <property type="match status" value="1"/>
</dbReference>
<evidence type="ECO:0000259" key="9">
    <source>
        <dbReference type="Pfam" id="PF01210"/>
    </source>
</evidence>
<dbReference type="InterPro" id="IPR036291">
    <property type="entry name" value="NAD(P)-bd_dom_sf"/>
</dbReference>
<dbReference type="Proteomes" id="UP001221558">
    <property type="component" value="Chromosome"/>
</dbReference>
<dbReference type="Pfam" id="PF07479">
    <property type="entry name" value="NAD_Gly3P_dh_C"/>
    <property type="match status" value="1"/>
</dbReference>
<protein>
    <recommendedName>
        <fullName evidence="8">Glycerol-3-phosphate dehydrogenase</fullName>
        <ecNumber evidence="8">1.1.1.94</ecNumber>
    </recommendedName>
</protein>
<dbReference type="InterPro" id="IPR006109">
    <property type="entry name" value="G3P_DH_NAD-dep_C"/>
</dbReference>
<evidence type="ECO:0000256" key="1">
    <source>
        <dbReference type="ARBA" id="ARBA00011009"/>
    </source>
</evidence>
<keyword evidence="6" id="KW-1208">Phospholipid metabolism</keyword>
<evidence type="ECO:0000256" key="8">
    <source>
        <dbReference type="RuleBase" id="RU000439"/>
    </source>
</evidence>
<organism evidence="11 12">
    <name type="scientific">Sphingobacterium oryzagri</name>
    <dbReference type="NCBI Taxonomy" id="3025669"/>
    <lineage>
        <taxon>Bacteria</taxon>
        <taxon>Pseudomonadati</taxon>
        <taxon>Bacteroidota</taxon>
        <taxon>Sphingobacteriia</taxon>
        <taxon>Sphingobacteriales</taxon>
        <taxon>Sphingobacteriaceae</taxon>
        <taxon>Sphingobacterium</taxon>
    </lineage>
</organism>
<proteinExistence type="inferred from homology"/>
<dbReference type="EMBL" id="CP117880">
    <property type="protein sequence ID" value="WDF70763.1"/>
    <property type="molecule type" value="Genomic_DNA"/>
</dbReference>
<evidence type="ECO:0000256" key="3">
    <source>
        <dbReference type="ARBA" id="ARBA00023002"/>
    </source>
</evidence>
<evidence type="ECO:0000256" key="2">
    <source>
        <dbReference type="ARBA" id="ARBA00022516"/>
    </source>
</evidence>
<keyword evidence="3 7" id="KW-0560">Oxidoreductase</keyword>
<dbReference type="Gene3D" id="1.10.1040.10">
    <property type="entry name" value="N-(1-d-carboxylethyl)-l-norvaline Dehydrogenase, domain 2"/>
    <property type="match status" value="1"/>
</dbReference>
<name>A0ABY7WNK0_9SPHI</name>
<gene>
    <name evidence="11" type="ORF">PQ465_10385</name>
</gene>
<dbReference type="SUPFAM" id="SSF51735">
    <property type="entry name" value="NAD(P)-binding Rossmann-fold domains"/>
    <property type="match status" value="1"/>
</dbReference>
<keyword evidence="2" id="KW-0444">Lipid biosynthesis</keyword>
<evidence type="ECO:0000313" key="12">
    <source>
        <dbReference type="Proteomes" id="UP001221558"/>
    </source>
</evidence>
<comment type="catalytic activity">
    <reaction evidence="8">
        <text>sn-glycerol 3-phosphate + NADP(+) = dihydroxyacetone phosphate + NADPH + H(+)</text>
        <dbReference type="Rhea" id="RHEA:11096"/>
        <dbReference type="ChEBI" id="CHEBI:15378"/>
        <dbReference type="ChEBI" id="CHEBI:57597"/>
        <dbReference type="ChEBI" id="CHEBI:57642"/>
        <dbReference type="ChEBI" id="CHEBI:57783"/>
        <dbReference type="ChEBI" id="CHEBI:58349"/>
        <dbReference type="EC" id="1.1.1.94"/>
    </reaction>
</comment>
<dbReference type="EC" id="1.1.1.94" evidence="8"/>
<dbReference type="InterPro" id="IPR013328">
    <property type="entry name" value="6PGD_dom2"/>
</dbReference>
<dbReference type="PANTHER" id="PTHR11728:SF1">
    <property type="entry name" value="GLYCEROL-3-PHOSPHATE DEHYDROGENASE [NAD(+)] 2, CHLOROPLASTIC"/>
    <property type="match status" value="1"/>
</dbReference>
<keyword evidence="5" id="KW-0594">Phospholipid biosynthesis</keyword>
<dbReference type="PRINTS" id="PR00077">
    <property type="entry name" value="GPDHDRGNASE"/>
</dbReference>
<dbReference type="InterPro" id="IPR006168">
    <property type="entry name" value="G3P_DH_NAD-dep"/>
</dbReference>
<evidence type="ECO:0000256" key="4">
    <source>
        <dbReference type="ARBA" id="ARBA00023098"/>
    </source>
</evidence>
<dbReference type="InterPro" id="IPR008927">
    <property type="entry name" value="6-PGluconate_DH-like_C_sf"/>
</dbReference>